<reference evidence="2 3" key="1">
    <citation type="submission" date="2015-04" db="EMBL/GenBank/DDBJ databases">
        <authorList>
            <person name="Syromyatnikov M.Y."/>
            <person name="Popov V.N."/>
        </authorList>
    </citation>
    <scope>NUCLEOTIDE SEQUENCE [LARGE SCALE GENOMIC DNA]</scope>
</reference>
<dbReference type="Gene3D" id="3.40.50.150">
    <property type="entry name" value="Vaccinia Virus protein VP39"/>
    <property type="match status" value="1"/>
</dbReference>
<dbReference type="AlphaFoldDB" id="A0A1J1IVV9"/>
<dbReference type="PANTHER" id="PTHR12496">
    <property type="entry name" value="CGI-41 METHYLTRANSFERASE"/>
    <property type="match status" value="1"/>
</dbReference>
<dbReference type="SUPFAM" id="SSF53335">
    <property type="entry name" value="S-adenosyl-L-methionine-dependent methyltransferases"/>
    <property type="match status" value="1"/>
</dbReference>
<evidence type="ECO:0000313" key="2">
    <source>
        <dbReference type="EMBL" id="CRL03270.1"/>
    </source>
</evidence>
<dbReference type="Pfam" id="PF13679">
    <property type="entry name" value="Methyltransf_32"/>
    <property type="match status" value="1"/>
</dbReference>
<gene>
    <name evidence="2" type="ORF">CLUMA_CG016954</name>
</gene>
<sequence>MSDFKDINKNYLEDLVPFLNSYKWMFKTLNTQYINEDVIIENKCFLESLNHPDLNNFPELSESRNNFPKFLKEFIEHVNRFKIFYDILETDSWKITPIKKMSIKKQYEIENVSKVIYSVCGDKVTQLIDFGCGVGYLAQYMFDKFNYKVLGLEYEEDRVLKARERQEKYFPNSKGCVKFEQHFITMNSANFLINQFEGNEMPLAIFGLHGCGDLTITAIKLFLDIERVNKLIFIPCCYHKMTPKTSDKNEFNYFPLSHELKSVLKNYPIFLNRPFLRLAGQQSPAKWKEMSKEDHWTHGKNMFERALVEALIKQDETTKRINNISIPENRVTMNDIIMKYQLLEKTSGRSKEWSDEHKERFKNLRQKYPNGEELSENLFCFQTTIQNNCENLVLIDRIRYIEEIGKLRNLNLNISVKKLQNDKLSPRCLILIVEKEFHS</sequence>
<proteinExistence type="predicted"/>
<organism evidence="2 3">
    <name type="scientific">Clunio marinus</name>
    <dbReference type="NCBI Taxonomy" id="568069"/>
    <lineage>
        <taxon>Eukaryota</taxon>
        <taxon>Metazoa</taxon>
        <taxon>Ecdysozoa</taxon>
        <taxon>Arthropoda</taxon>
        <taxon>Hexapoda</taxon>
        <taxon>Insecta</taxon>
        <taxon>Pterygota</taxon>
        <taxon>Neoptera</taxon>
        <taxon>Endopterygota</taxon>
        <taxon>Diptera</taxon>
        <taxon>Nematocera</taxon>
        <taxon>Chironomoidea</taxon>
        <taxon>Chironomidae</taxon>
        <taxon>Clunio</taxon>
    </lineage>
</organism>
<accession>A0A1J1IVV9</accession>
<name>A0A1J1IVV9_9DIPT</name>
<dbReference type="InterPro" id="IPR025714">
    <property type="entry name" value="Methyltranfer_dom"/>
</dbReference>
<dbReference type="PANTHER" id="PTHR12496:SF0">
    <property type="entry name" value="METHYLTRANSFERASE DOMAIN-CONTAINING PROTEIN"/>
    <property type="match status" value="1"/>
</dbReference>
<keyword evidence="3" id="KW-1185">Reference proteome</keyword>
<feature type="domain" description="Methyltransferase" evidence="1">
    <location>
        <begin position="104"/>
        <end position="242"/>
    </location>
</feature>
<dbReference type="EMBL" id="CVRI01000059">
    <property type="protein sequence ID" value="CRL03270.1"/>
    <property type="molecule type" value="Genomic_DNA"/>
</dbReference>
<dbReference type="InterPro" id="IPR052220">
    <property type="entry name" value="METTL25"/>
</dbReference>
<dbReference type="InterPro" id="IPR029063">
    <property type="entry name" value="SAM-dependent_MTases_sf"/>
</dbReference>
<evidence type="ECO:0000259" key="1">
    <source>
        <dbReference type="Pfam" id="PF13679"/>
    </source>
</evidence>
<dbReference type="STRING" id="568069.A0A1J1IVV9"/>
<dbReference type="Proteomes" id="UP000183832">
    <property type="component" value="Unassembled WGS sequence"/>
</dbReference>
<dbReference type="OrthoDB" id="10258156at2759"/>
<protein>
    <submittedName>
        <fullName evidence="2">CLUMA_CG016954, isoform A</fullName>
    </submittedName>
</protein>
<evidence type="ECO:0000313" key="3">
    <source>
        <dbReference type="Proteomes" id="UP000183832"/>
    </source>
</evidence>